<name>A0A1R3KX10_COCAP</name>
<evidence type="ECO:0000256" key="1">
    <source>
        <dbReference type="SAM" id="MobiDB-lite"/>
    </source>
</evidence>
<organism evidence="2 3">
    <name type="scientific">Corchorus capsularis</name>
    <name type="common">Jute</name>
    <dbReference type="NCBI Taxonomy" id="210143"/>
    <lineage>
        <taxon>Eukaryota</taxon>
        <taxon>Viridiplantae</taxon>
        <taxon>Streptophyta</taxon>
        <taxon>Embryophyta</taxon>
        <taxon>Tracheophyta</taxon>
        <taxon>Spermatophyta</taxon>
        <taxon>Magnoliopsida</taxon>
        <taxon>eudicotyledons</taxon>
        <taxon>Gunneridae</taxon>
        <taxon>Pentapetalae</taxon>
        <taxon>rosids</taxon>
        <taxon>malvids</taxon>
        <taxon>Malvales</taxon>
        <taxon>Malvaceae</taxon>
        <taxon>Grewioideae</taxon>
        <taxon>Apeibeae</taxon>
        <taxon>Corchorus</taxon>
    </lineage>
</organism>
<protein>
    <submittedName>
        <fullName evidence="2">Uncharacterized protein</fullName>
    </submittedName>
</protein>
<dbReference type="AlphaFoldDB" id="A0A1R3KX10"/>
<feature type="region of interest" description="Disordered" evidence="1">
    <location>
        <begin position="74"/>
        <end position="95"/>
    </location>
</feature>
<proteinExistence type="predicted"/>
<keyword evidence="3" id="KW-1185">Reference proteome</keyword>
<sequence>MAAEAPESIFPQANFASTSDIPEFSELVWENGQIHFRGLSSKITNKRSSTRSPAGYNFCQSNFSFKDIVQGEGEMSTANDNRSKDIGVADSTFGS</sequence>
<gene>
    <name evidence="2" type="ORF">CCACVL1_00403</name>
</gene>
<dbReference type="Gramene" id="OMP11610">
    <property type="protein sequence ID" value="OMP11610"/>
    <property type="gene ID" value="CCACVL1_00403"/>
</dbReference>
<dbReference type="EMBL" id="AWWV01001105">
    <property type="protein sequence ID" value="OMP11610.1"/>
    <property type="molecule type" value="Genomic_DNA"/>
</dbReference>
<feature type="non-terminal residue" evidence="2">
    <location>
        <position position="95"/>
    </location>
</feature>
<accession>A0A1R3KX10</accession>
<comment type="caution">
    <text evidence="2">The sequence shown here is derived from an EMBL/GenBank/DDBJ whole genome shotgun (WGS) entry which is preliminary data.</text>
</comment>
<reference evidence="2 3" key="1">
    <citation type="submission" date="2013-09" db="EMBL/GenBank/DDBJ databases">
        <title>Corchorus capsularis genome sequencing.</title>
        <authorList>
            <person name="Alam M."/>
            <person name="Haque M.S."/>
            <person name="Islam M.S."/>
            <person name="Emdad E.M."/>
            <person name="Islam M.M."/>
            <person name="Ahmed B."/>
            <person name="Halim A."/>
            <person name="Hossen Q.M.M."/>
            <person name="Hossain M.Z."/>
            <person name="Ahmed R."/>
            <person name="Khan M.M."/>
            <person name="Islam R."/>
            <person name="Rashid M.M."/>
            <person name="Khan S.A."/>
            <person name="Rahman M.S."/>
            <person name="Alam M."/>
        </authorList>
    </citation>
    <scope>NUCLEOTIDE SEQUENCE [LARGE SCALE GENOMIC DNA]</scope>
    <source>
        <strain evidence="3">cv. CVL-1</strain>
        <tissue evidence="2">Whole seedling</tissue>
    </source>
</reference>
<dbReference type="Proteomes" id="UP000188268">
    <property type="component" value="Unassembled WGS sequence"/>
</dbReference>
<evidence type="ECO:0000313" key="2">
    <source>
        <dbReference type="EMBL" id="OMP11610.1"/>
    </source>
</evidence>
<evidence type="ECO:0000313" key="3">
    <source>
        <dbReference type="Proteomes" id="UP000188268"/>
    </source>
</evidence>